<protein>
    <submittedName>
        <fullName evidence="2">Uncharacterized protein</fullName>
    </submittedName>
</protein>
<keyword evidence="1" id="KW-1133">Transmembrane helix</keyword>
<evidence type="ECO:0000313" key="3">
    <source>
        <dbReference type="Proteomes" id="UP000681315"/>
    </source>
</evidence>
<proteinExistence type="predicted"/>
<sequence>MMFIEPNLDGLLTVLIIIMVGPSIVLAIIGGILNYNQKKKAAKVLFILAVIYLVISLGICGVLISS</sequence>
<reference evidence="2 3" key="1">
    <citation type="submission" date="2021-03" db="EMBL/GenBank/DDBJ databases">
        <title>Gelidibacter sp. nov., isolated from costal sediment.</title>
        <authorList>
            <person name="Lun K.-Y."/>
        </authorList>
    </citation>
    <scope>NUCLEOTIDE SEQUENCE [LARGE SCALE GENOMIC DNA]</scope>
    <source>
        <strain evidence="2 3">DF109</strain>
    </source>
</reference>
<keyword evidence="1" id="KW-0812">Transmembrane</keyword>
<evidence type="ECO:0000313" key="2">
    <source>
        <dbReference type="EMBL" id="MBO3096798.1"/>
    </source>
</evidence>
<feature type="transmembrane region" description="Helical" evidence="1">
    <location>
        <begin position="45"/>
        <end position="64"/>
    </location>
</feature>
<keyword evidence="3" id="KW-1185">Reference proteome</keyword>
<feature type="transmembrane region" description="Helical" evidence="1">
    <location>
        <begin position="12"/>
        <end position="33"/>
    </location>
</feature>
<comment type="caution">
    <text evidence="2">The sequence shown here is derived from an EMBL/GenBank/DDBJ whole genome shotgun (WGS) entry which is preliminary data.</text>
</comment>
<dbReference type="Proteomes" id="UP000681315">
    <property type="component" value="Unassembled WGS sequence"/>
</dbReference>
<dbReference type="EMBL" id="JAGEVG010000001">
    <property type="protein sequence ID" value="MBO3096798.1"/>
    <property type="molecule type" value="Genomic_DNA"/>
</dbReference>
<evidence type="ECO:0000256" key="1">
    <source>
        <dbReference type="SAM" id="Phobius"/>
    </source>
</evidence>
<name>A0ABS3SM62_9FLAO</name>
<gene>
    <name evidence="2" type="ORF">J4051_00845</name>
</gene>
<dbReference type="RefSeq" id="WP_208231716.1">
    <property type="nucleotide sequence ID" value="NZ_JAGEVG010000001.1"/>
</dbReference>
<keyword evidence="1" id="KW-0472">Membrane</keyword>
<accession>A0ABS3SM62</accession>
<organism evidence="2 3">
    <name type="scientific">Gelidibacter pelagius</name>
    <dbReference type="NCBI Taxonomy" id="2819985"/>
    <lineage>
        <taxon>Bacteria</taxon>
        <taxon>Pseudomonadati</taxon>
        <taxon>Bacteroidota</taxon>
        <taxon>Flavobacteriia</taxon>
        <taxon>Flavobacteriales</taxon>
        <taxon>Flavobacteriaceae</taxon>
        <taxon>Gelidibacter</taxon>
    </lineage>
</organism>